<evidence type="ECO:0000256" key="1">
    <source>
        <dbReference type="SAM" id="MobiDB-lite"/>
    </source>
</evidence>
<dbReference type="SUPFAM" id="SSF56219">
    <property type="entry name" value="DNase I-like"/>
    <property type="match status" value="1"/>
</dbReference>
<feature type="region of interest" description="Disordered" evidence="1">
    <location>
        <begin position="863"/>
        <end position="883"/>
    </location>
</feature>
<dbReference type="Gene3D" id="3.60.10.10">
    <property type="entry name" value="Endonuclease/exonuclease/phosphatase"/>
    <property type="match status" value="1"/>
</dbReference>
<dbReference type="InterPro" id="IPR002156">
    <property type="entry name" value="RNaseH_domain"/>
</dbReference>
<evidence type="ECO:0000313" key="3">
    <source>
        <dbReference type="EMBL" id="KAK5999272.1"/>
    </source>
</evidence>
<keyword evidence="4" id="KW-1185">Reference proteome</keyword>
<dbReference type="CDD" id="cd09276">
    <property type="entry name" value="Rnase_HI_RT_non_LTR"/>
    <property type="match status" value="1"/>
</dbReference>
<dbReference type="Gene3D" id="3.30.420.10">
    <property type="entry name" value="Ribonuclease H-like superfamily/Ribonuclease H"/>
    <property type="match status" value="1"/>
</dbReference>
<evidence type="ECO:0000313" key="4">
    <source>
        <dbReference type="Proteomes" id="UP001338125"/>
    </source>
</evidence>
<dbReference type="EMBL" id="JAVFKD010000001">
    <property type="protein sequence ID" value="KAK5999272.1"/>
    <property type="molecule type" value="Genomic_DNA"/>
</dbReference>
<dbReference type="PANTHER" id="PTHR33481">
    <property type="entry name" value="REVERSE TRANSCRIPTASE"/>
    <property type="match status" value="1"/>
</dbReference>
<feature type="compositionally biased region" description="Low complexity" evidence="1">
    <location>
        <begin position="869"/>
        <end position="878"/>
    </location>
</feature>
<dbReference type="PROSITE" id="PS50879">
    <property type="entry name" value="RNASE_H_1"/>
    <property type="match status" value="1"/>
</dbReference>
<dbReference type="InterPro" id="IPR036397">
    <property type="entry name" value="RNaseH_sf"/>
</dbReference>
<dbReference type="InterPro" id="IPR036691">
    <property type="entry name" value="Endo/exonu/phosph_ase_sf"/>
</dbReference>
<dbReference type="Proteomes" id="UP001338125">
    <property type="component" value="Unassembled WGS sequence"/>
</dbReference>
<dbReference type="InterPro" id="IPR005135">
    <property type="entry name" value="Endo/exonuclease/phosphatase"/>
</dbReference>
<dbReference type="PANTHER" id="PTHR33481:SF1">
    <property type="entry name" value="ENDONUCLEASE_EXONUCLEASE_PHOSPHATASE DOMAIN-CONTAINING PROTEIN-RELATED"/>
    <property type="match status" value="1"/>
</dbReference>
<accession>A0ABR0T584</accession>
<gene>
    <name evidence="3" type="ORF">PT974_01665</name>
</gene>
<name>A0ABR0T584_9HYPO</name>
<sequence>MVCTRAQEKLARRGRRDERAVIIATARATAKAMAQMALAQAQAQATVAKTTSLKTTSPEATDAMEINSDIDPNEQLDREAREAQEAQQQQQKTPNALQHIQTALEAITKAQAIQPFYEDLISQLKEAIKLEQQEQPRAPSYSFIAKKGLENSQWAEQTPKRTIAAKEPTAAKEPIAAKTAPQNPRKTDLQVVLKLETGYSFQKPLPSITLRNKLNQALGAKSIASVQQSARNNIVITATSAQLASNLLTQQDLLEKTFQDYPIKLAEAPTKWIKLVAHGVPILEELDILSIFQEETETFNPIKTIGQPRWLKTPSEEQKAGSVVFAVPTEAYSKYSKKQGLYIAGALTMTLGAAERPTNVLYVLVVITQRTTAALAARPALAANTRNPNVPTAWIFQHNTHRTDTVHHTALQLALEAKADIIMLQEPYCPRNKETGNWIALEHTAYNLITPQPGSSPSSIKSRPRVLSYVRKASQLEFTPRYDLFNDPDILAIEILGIEPFLLINLYNEQPQQASQQANQQGLHTIERLLFPIGRLKQPSILAGDFNLHHTRWNTQAKPTARANSLVQWLDSQQATLLVDTSKAIKLGGTYHRENLRRPSVIDLAFSIGFQALSWGNWQAAPATGSDHEALTFEAYVSRPLGTSRLYQTRQPLFNYKKADWKAYSKLLTRAEPRALAQIDQLIGTSSWDEIANLLRDTILEAAELAIARQRPSERSKPWWNDELKDLRKALNRATRLYKAGPTAITLAIWKEARNSYNLALRAIKRAHWNSFLEEAVTTDIYKAYKYTKARQNSSLPSITYTKEDQQQQAQTFEEKCIAFLQTLFPTPAVSHAESARRSKIEVQIPSRPRSKSADWLDLRSTAKAVPKSSTRPTTRPTRTSRHQLQQLENSFQKLSIASQEEPIRPTPERTYWKWPKLEDIEVQRAIFSSSNKKAPGPDTINFLLIQKTYSALQNLALARILGAFKRSPYKALELEAAIPPVEVRLQKACLKYGLRTQTLSETHPIRLAITSTAAPTQLTRLLASLDKAIGKYERIERQDLVWQAPWNKEPKATILISQASKKEAKKQHLQLLEDLTFDNYRAFYTDGSQGTHKGTSTNSCAYYEDSPSRQTEAAKTARVARFWNLGPYIEVADAELIAISKVLDALLLSRTNQPTAYIFVDSQAAIMKIKGPGEISYRIRAQLHLLSQQSIAITVAWVPSHTGIPGNEIADQLAKKGLEASYRGRPYASLSYLNRKIRKVIVQQWQTSWASEEMREETGQRARGLGTQYRRIAQDNLSFSLKANLVKGPRPTQSAYIQLKLGIGYLKSYQKAIKNLPDDRCRCSQRHTTQHLLLRCSRYQGPRKALQKALGPGAQLTLQKLFTTKLGKEALIGFLTSTKICTRSWFLEE</sequence>
<dbReference type="Pfam" id="PF00075">
    <property type="entry name" value="RNase_H"/>
    <property type="match status" value="1"/>
</dbReference>
<protein>
    <recommendedName>
        <fullName evidence="2">RNase H type-1 domain-containing protein</fullName>
    </recommendedName>
</protein>
<proteinExistence type="predicted"/>
<dbReference type="InterPro" id="IPR012337">
    <property type="entry name" value="RNaseH-like_sf"/>
</dbReference>
<reference evidence="3 4" key="1">
    <citation type="submission" date="2024-01" db="EMBL/GenBank/DDBJ databases">
        <title>Complete genome of Cladobotryum mycophilum ATHUM6906.</title>
        <authorList>
            <person name="Christinaki A.C."/>
            <person name="Myridakis A.I."/>
            <person name="Kouvelis V.N."/>
        </authorList>
    </citation>
    <scope>NUCLEOTIDE SEQUENCE [LARGE SCALE GENOMIC DNA]</scope>
    <source>
        <strain evidence="3 4">ATHUM6906</strain>
    </source>
</reference>
<dbReference type="SUPFAM" id="SSF53098">
    <property type="entry name" value="Ribonuclease H-like"/>
    <property type="match status" value="1"/>
</dbReference>
<evidence type="ECO:0000259" key="2">
    <source>
        <dbReference type="PROSITE" id="PS50879"/>
    </source>
</evidence>
<dbReference type="Pfam" id="PF14529">
    <property type="entry name" value="Exo_endo_phos_2"/>
    <property type="match status" value="1"/>
</dbReference>
<comment type="caution">
    <text evidence="3">The sequence shown here is derived from an EMBL/GenBank/DDBJ whole genome shotgun (WGS) entry which is preliminary data.</text>
</comment>
<feature type="region of interest" description="Disordered" evidence="1">
    <location>
        <begin position="78"/>
        <end position="97"/>
    </location>
</feature>
<organism evidence="3 4">
    <name type="scientific">Cladobotryum mycophilum</name>
    <dbReference type="NCBI Taxonomy" id="491253"/>
    <lineage>
        <taxon>Eukaryota</taxon>
        <taxon>Fungi</taxon>
        <taxon>Dikarya</taxon>
        <taxon>Ascomycota</taxon>
        <taxon>Pezizomycotina</taxon>
        <taxon>Sordariomycetes</taxon>
        <taxon>Hypocreomycetidae</taxon>
        <taxon>Hypocreales</taxon>
        <taxon>Hypocreaceae</taxon>
        <taxon>Cladobotryum</taxon>
    </lineage>
</organism>
<feature type="domain" description="RNase H type-1" evidence="2">
    <location>
        <begin position="1078"/>
        <end position="1220"/>
    </location>
</feature>